<dbReference type="Proteomes" id="UP000320421">
    <property type="component" value="Chromosome"/>
</dbReference>
<evidence type="ECO:0000313" key="1">
    <source>
        <dbReference type="EMBL" id="QDT21150.1"/>
    </source>
</evidence>
<organism evidence="1 2">
    <name type="scientific">Gimesia chilikensis</name>
    <dbReference type="NCBI Taxonomy" id="2605989"/>
    <lineage>
        <taxon>Bacteria</taxon>
        <taxon>Pseudomonadati</taxon>
        <taxon>Planctomycetota</taxon>
        <taxon>Planctomycetia</taxon>
        <taxon>Planctomycetales</taxon>
        <taxon>Planctomycetaceae</taxon>
        <taxon>Gimesia</taxon>
    </lineage>
</organism>
<keyword evidence="2" id="KW-1185">Reference proteome</keyword>
<accession>A0A517PP53</accession>
<dbReference type="EMBL" id="CP036266">
    <property type="protein sequence ID" value="QDT21150.1"/>
    <property type="molecule type" value="Genomic_DNA"/>
</dbReference>
<gene>
    <name evidence="1" type="ORF">HG66A1_29480</name>
</gene>
<proteinExistence type="predicted"/>
<sequence>MVESKKVLVAFDPQFPQQRSSDFLVPIPTTEADFELLGIKSGKIRRYGMVVLTSQLVNENDLFAKLVDAGQPVSDVEQCLEHLARFIEEIKAVRIGNIVELSTAKGLLKLNIKAKTPNGFSQHECE</sequence>
<name>A0A517PP53_9PLAN</name>
<dbReference type="OrthoDB" id="282419at2"/>
<dbReference type="RefSeq" id="WP_145184993.1">
    <property type="nucleotide sequence ID" value="NZ_CP036266.1"/>
</dbReference>
<evidence type="ECO:0000313" key="2">
    <source>
        <dbReference type="Proteomes" id="UP000320421"/>
    </source>
</evidence>
<dbReference type="AlphaFoldDB" id="A0A517PP53"/>
<protein>
    <submittedName>
        <fullName evidence="1">Uncharacterized protein</fullName>
    </submittedName>
</protein>
<reference evidence="1 2" key="1">
    <citation type="submission" date="2019-02" db="EMBL/GenBank/DDBJ databases">
        <title>Deep-cultivation of Planctomycetes and their phenomic and genomic characterization uncovers novel biology.</title>
        <authorList>
            <person name="Wiegand S."/>
            <person name="Jogler M."/>
            <person name="Boedeker C."/>
            <person name="Pinto D."/>
            <person name="Vollmers J."/>
            <person name="Rivas-Marin E."/>
            <person name="Kohn T."/>
            <person name="Peeters S.H."/>
            <person name="Heuer A."/>
            <person name="Rast P."/>
            <person name="Oberbeckmann S."/>
            <person name="Bunk B."/>
            <person name="Jeske O."/>
            <person name="Meyerdierks A."/>
            <person name="Storesund J.E."/>
            <person name="Kallscheuer N."/>
            <person name="Luecker S."/>
            <person name="Lage O.M."/>
            <person name="Pohl T."/>
            <person name="Merkel B.J."/>
            <person name="Hornburger P."/>
            <person name="Mueller R.-W."/>
            <person name="Bruemmer F."/>
            <person name="Labrenz M."/>
            <person name="Spormann A.M."/>
            <person name="Op den Camp H."/>
            <person name="Overmann J."/>
            <person name="Amann R."/>
            <person name="Jetten M.S.M."/>
            <person name="Mascher T."/>
            <person name="Medema M.H."/>
            <person name="Devos D.P."/>
            <person name="Kaster A.-K."/>
            <person name="Ovreas L."/>
            <person name="Rohde M."/>
            <person name="Galperin M.Y."/>
            <person name="Jogler C."/>
        </authorList>
    </citation>
    <scope>NUCLEOTIDE SEQUENCE [LARGE SCALE GENOMIC DNA]</scope>
    <source>
        <strain evidence="1 2">HG66A1</strain>
    </source>
</reference>